<reference evidence="10" key="1">
    <citation type="submission" date="2025-08" db="UniProtKB">
        <authorList>
            <consortium name="RefSeq"/>
        </authorList>
    </citation>
    <scope>IDENTIFICATION</scope>
</reference>
<proteinExistence type="inferred from homology"/>
<evidence type="ECO:0000256" key="4">
    <source>
        <dbReference type="ARBA" id="ARBA00023125"/>
    </source>
</evidence>
<dbReference type="PIRSF" id="PIRSF000799">
    <property type="entry name" value="DNA_pol_eps_2"/>
    <property type="match status" value="1"/>
</dbReference>
<evidence type="ECO:0000313" key="10">
    <source>
        <dbReference type="RefSeq" id="XP_003748292.1"/>
    </source>
</evidence>
<accession>A0AAJ6QYW9</accession>
<dbReference type="InterPro" id="IPR029052">
    <property type="entry name" value="Metallo-depent_PP-like"/>
</dbReference>
<dbReference type="Pfam" id="PF12213">
    <property type="entry name" value="Dpoe2NT"/>
    <property type="match status" value="1"/>
</dbReference>
<dbReference type="Gene3D" id="1.10.8.60">
    <property type="match status" value="1"/>
</dbReference>
<dbReference type="InterPro" id="IPR016266">
    <property type="entry name" value="POLE2"/>
</dbReference>
<comment type="function">
    <text evidence="6">Participates in DNA repair and in chromosomal DNA replication.</text>
</comment>
<dbReference type="PANTHER" id="PTHR12708:SF0">
    <property type="entry name" value="DNA POLYMERASE EPSILON SUBUNIT 2"/>
    <property type="match status" value="1"/>
</dbReference>
<feature type="domain" description="DNA polymerase epsilon subunit B N-terminal" evidence="8">
    <location>
        <begin position="9"/>
        <end position="80"/>
    </location>
</feature>
<sequence length="535" mass="60787">MKSHSSKMASRLKSKILNTFQVQGLTLRKEASQYLEQMLGQLETEPQREWIQQMIEWFQNQSLESALITKDLIVKCIKECSSLPDEQQHQVFKVISAFEVPAFTYNNDRKKFLKVETKRILFPDADAKADLYQERYKVVHQRTLRHRLFAPPSAASLLSSTQAEHYKLCTCESLMGMAKTDNKFVVVLGMITQLKEGKLSLEDPTGCVSLNLSKANFPEALITEGSIVLAEGTYDDKIFNVQAIGFAPAEAASISREFFGSVNYFGGDSLKCMKTDAAVREMEQQLDDSMIVFLSDVWLDDVRTMERLKILFEGYNQCPPLAFVMMGNFLRDSLGFADIVTLKDCFKQLADLILQFPAVVERSRFIFVPGSRDPLVSKILPRPPLPTAITEAFSSKLPKTVFTSNPARIQLYSQEIVLFREDVVSKMCRNSIYVPWDTDSDVAMAQLYVKNLVGNSHLCCLPIHLAPIYWQMDHSFWLYPMPDLVVCGDKHEAFTVKQNDCVFTNPGQFTKNDFCFKVYFPGQKKVEDSQISEPG</sequence>
<keyword evidence="3 6" id="KW-0235">DNA replication</keyword>
<evidence type="ECO:0000256" key="2">
    <source>
        <dbReference type="ARBA" id="ARBA00009560"/>
    </source>
</evidence>
<evidence type="ECO:0000259" key="7">
    <source>
        <dbReference type="Pfam" id="PF04042"/>
    </source>
</evidence>
<dbReference type="Proteomes" id="UP000694867">
    <property type="component" value="Unplaced"/>
</dbReference>
<comment type="similarity">
    <text evidence="2 6">Belongs to the DNA polymerase epsilon subunit B family.</text>
</comment>
<name>A0AAJ6QYW9_9ACAR</name>
<dbReference type="KEGG" id="goe:100908706"/>
<keyword evidence="9" id="KW-1185">Reference proteome</keyword>
<evidence type="ECO:0000256" key="5">
    <source>
        <dbReference type="ARBA" id="ARBA00023242"/>
    </source>
</evidence>
<feature type="domain" description="DNA polymerase alpha/delta/epsilon subunit B" evidence="7">
    <location>
        <begin position="291"/>
        <end position="495"/>
    </location>
</feature>
<evidence type="ECO:0000256" key="1">
    <source>
        <dbReference type="ARBA" id="ARBA00004123"/>
    </source>
</evidence>
<dbReference type="SUPFAM" id="SSF56300">
    <property type="entry name" value="Metallo-dependent phosphatases"/>
    <property type="match status" value="1"/>
</dbReference>
<dbReference type="InterPro" id="IPR024639">
    <property type="entry name" value="DNA_pol_e_bsu_N"/>
</dbReference>
<evidence type="ECO:0000256" key="6">
    <source>
        <dbReference type="PIRNR" id="PIRNR000799"/>
    </source>
</evidence>
<evidence type="ECO:0000259" key="8">
    <source>
        <dbReference type="Pfam" id="PF12213"/>
    </source>
</evidence>
<dbReference type="CTD" id="136029154"/>
<keyword evidence="5 6" id="KW-0539">Nucleus</keyword>
<comment type="subcellular location">
    <subcellularLocation>
        <location evidence="1 6">Nucleus</location>
    </subcellularLocation>
</comment>
<evidence type="ECO:0000313" key="9">
    <source>
        <dbReference type="Proteomes" id="UP000694867"/>
    </source>
</evidence>
<dbReference type="Pfam" id="PF04042">
    <property type="entry name" value="DNA_pol_E_B"/>
    <property type="match status" value="1"/>
</dbReference>
<organism evidence="9 10">
    <name type="scientific">Galendromus occidentalis</name>
    <name type="common">western predatory mite</name>
    <dbReference type="NCBI Taxonomy" id="34638"/>
    <lineage>
        <taxon>Eukaryota</taxon>
        <taxon>Metazoa</taxon>
        <taxon>Ecdysozoa</taxon>
        <taxon>Arthropoda</taxon>
        <taxon>Chelicerata</taxon>
        <taxon>Arachnida</taxon>
        <taxon>Acari</taxon>
        <taxon>Parasitiformes</taxon>
        <taxon>Mesostigmata</taxon>
        <taxon>Gamasina</taxon>
        <taxon>Phytoseioidea</taxon>
        <taxon>Phytoseiidae</taxon>
        <taxon>Typhlodrominae</taxon>
        <taxon>Galendromus</taxon>
    </lineage>
</organism>
<dbReference type="GO" id="GO:0003677">
    <property type="term" value="F:DNA binding"/>
    <property type="evidence" value="ECO:0007669"/>
    <property type="project" value="UniProtKB-UniRule"/>
</dbReference>
<gene>
    <name evidence="10" type="primary">LOC100908706</name>
</gene>
<evidence type="ECO:0000256" key="3">
    <source>
        <dbReference type="ARBA" id="ARBA00022705"/>
    </source>
</evidence>
<dbReference type="Gene3D" id="3.60.21.60">
    <property type="match status" value="1"/>
</dbReference>
<protein>
    <recommendedName>
        <fullName evidence="6">DNA polymerase epsilon subunit</fullName>
    </recommendedName>
    <alternativeName>
        <fullName evidence="6">DNA polymerase II subunit 2</fullName>
    </alternativeName>
</protein>
<keyword evidence="4 6" id="KW-0238">DNA-binding</keyword>
<dbReference type="GO" id="GO:0008622">
    <property type="term" value="C:epsilon DNA polymerase complex"/>
    <property type="evidence" value="ECO:0007669"/>
    <property type="project" value="UniProtKB-UniRule"/>
</dbReference>
<dbReference type="RefSeq" id="XP_003748292.1">
    <property type="nucleotide sequence ID" value="XM_003748244.1"/>
</dbReference>
<dbReference type="AlphaFoldDB" id="A0AAJ6QYW9"/>
<dbReference type="GeneID" id="100908706"/>
<dbReference type="InterPro" id="IPR007185">
    <property type="entry name" value="DNA_pol_a/d/e_bsu"/>
</dbReference>
<dbReference type="GO" id="GO:0042276">
    <property type="term" value="P:error-prone translesion synthesis"/>
    <property type="evidence" value="ECO:0007669"/>
    <property type="project" value="TreeGrafter"/>
</dbReference>
<dbReference type="PANTHER" id="PTHR12708">
    <property type="entry name" value="DNA POLYMERASE EPSILON SUBUNIT B"/>
    <property type="match status" value="1"/>
</dbReference>
<dbReference type="GO" id="GO:0006261">
    <property type="term" value="P:DNA-templated DNA replication"/>
    <property type="evidence" value="ECO:0007669"/>
    <property type="project" value="InterPro"/>
</dbReference>